<dbReference type="Proteomes" id="UP001149142">
    <property type="component" value="Unassembled WGS sequence"/>
</dbReference>
<comment type="caution">
    <text evidence="2">The sequence shown here is derived from an EMBL/GenBank/DDBJ whole genome shotgun (WGS) entry which is preliminary data.</text>
</comment>
<proteinExistence type="predicted"/>
<organism evidence="2 3">
    <name type="scientific">Mesoflavibacter profundi</name>
    <dbReference type="NCBI Taxonomy" id="2708110"/>
    <lineage>
        <taxon>Bacteria</taxon>
        <taxon>Pseudomonadati</taxon>
        <taxon>Bacteroidota</taxon>
        <taxon>Flavobacteriia</taxon>
        <taxon>Flavobacteriales</taxon>
        <taxon>Flavobacteriaceae</taxon>
        <taxon>Mesoflavibacter</taxon>
    </lineage>
</organism>
<gene>
    <name evidence="2" type="ORF">OOZ35_06930</name>
</gene>
<name>A0ABT4RZG9_9FLAO</name>
<dbReference type="EMBL" id="JAPFGC010000002">
    <property type="protein sequence ID" value="MDA0177222.1"/>
    <property type="molecule type" value="Genomic_DNA"/>
</dbReference>
<keyword evidence="3" id="KW-1185">Reference proteome</keyword>
<evidence type="ECO:0000313" key="3">
    <source>
        <dbReference type="Proteomes" id="UP001149142"/>
    </source>
</evidence>
<accession>A0ABT4RZG9</accession>
<protein>
    <submittedName>
        <fullName evidence="2">Uncharacterized protein</fullName>
    </submittedName>
</protein>
<dbReference type="RefSeq" id="WP_191073180.1">
    <property type="nucleotide sequence ID" value="NZ_CAXQEU010000087.1"/>
</dbReference>
<feature type="compositionally biased region" description="Polar residues" evidence="1">
    <location>
        <begin position="20"/>
        <end position="35"/>
    </location>
</feature>
<evidence type="ECO:0000313" key="2">
    <source>
        <dbReference type="EMBL" id="MDA0177222.1"/>
    </source>
</evidence>
<sequence length="56" mass="6542">MNQKRKIMGMIKDRKKFKTTVKQTNPTNPTGNTKLETNDFDIDEKTIKNQQNKTNS</sequence>
<feature type="region of interest" description="Disordered" evidence="1">
    <location>
        <begin position="19"/>
        <end position="56"/>
    </location>
</feature>
<reference evidence="2" key="1">
    <citation type="submission" date="2022-11" db="EMBL/GenBank/DDBJ databases">
        <title>Refractory cell wall polysaccharides provide important carbon source for microbial heterotrophs in the hadal ocean.</title>
        <authorList>
            <person name="Zhu X."/>
        </authorList>
    </citation>
    <scope>NUCLEOTIDE SEQUENCE</scope>
    <source>
        <strain evidence="2">MTRN7</strain>
    </source>
</reference>
<evidence type="ECO:0000256" key="1">
    <source>
        <dbReference type="SAM" id="MobiDB-lite"/>
    </source>
</evidence>